<dbReference type="Pfam" id="PF05652">
    <property type="entry name" value="DcpS"/>
    <property type="match status" value="1"/>
</dbReference>
<dbReference type="OrthoDB" id="10264956at2759"/>
<dbReference type="InterPro" id="IPR036265">
    <property type="entry name" value="HIT-like_sf"/>
</dbReference>
<evidence type="ECO:0000256" key="2">
    <source>
        <dbReference type="ARBA" id="ARBA00010208"/>
    </source>
</evidence>
<dbReference type="GeneID" id="30202781"/>
<dbReference type="GO" id="GO:0140932">
    <property type="term" value="F:5'-(N(7)-methyl 5'-triphosphoguanosine)-[mRNA] diphosphatase activity"/>
    <property type="evidence" value="ECO:0007669"/>
    <property type="project" value="EnsemblFungi"/>
</dbReference>
<reference evidence="7 8" key="1">
    <citation type="journal article" date="2016" name="Proc. Natl. Acad. Sci. U.S.A.">
        <title>Comparative genomics of biotechnologically important yeasts.</title>
        <authorList>
            <person name="Riley R."/>
            <person name="Haridas S."/>
            <person name="Wolfe K.H."/>
            <person name="Lopes M.R."/>
            <person name="Hittinger C.T."/>
            <person name="Goeker M."/>
            <person name="Salamov A.A."/>
            <person name="Wisecaver J.H."/>
            <person name="Long T.M."/>
            <person name="Calvey C.H."/>
            <person name="Aerts A.L."/>
            <person name="Barry K.W."/>
            <person name="Choi C."/>
            <person name="Clum A."/>
            <person name="Coughlan A.Y."/>
            <person name="Deshpande S."/>
            <person name="Douglass A.P."/>
            <person name="Hanson S.J."/>
            <person name="Klenk H.-P."/>
            <person name="LaButti K.M."/>
            <person name="Lapidus A."/>
            <person name="Lindquist E.A."/>
            <person name="Lipzen A.M."/>
            <person name="Meier-Kolthoff J.P."/>
            <person name="Ohm R.A."/>
            <person name="Otillar R.P."/>
            <person name="Pangilinan J.L."/>
            <person name="Peng Y."/>
            <person name="Rokas A."/>
            <person name="Rosa C.A."/>
            <person name="Scheuner C."/>
            <person name="Sibirny A.A."/>
            <person name="Slot J.C."/>
            <person name="Stielow J.B."/>
            <person name="Sun H."/>
            <person name="Kurtzman C.P."/>
            <person name="Blackwell M."/>
            <person name="Grigoriev I.V."/>
            <person name="Jeffries T.W."/>
        </authorList>
    </citation>
    <scope>NUCLEOTIDE SEQUENCE [LARGE SCALE GENOMIC DNA]</scope>
    <source>
        <strain evidence="8">ATCC 58044 / CBS 1984 / NCYC 433 / NRRL Y-366-8</strain>
    </source>
</reference>
<sequence>MSLQTLIPKFEFEQVLDSNPQTKTMALLGKIESKPAIITVEKTNFTFDESLEGVLPQGRKCDSEFSCINAIDKISTITENDIYHWGLCTLQQDIEKNPTAKLNLIWPATEVHIRKYTQQQFHLVEETPEVYEKYVVPYIETMVGDRIKWVRNILHEGAEADRVVYNDLDKENGFILLPDMKWDGLNLDALYLVAIVYREDIRSLRDLNPSRQQWLKDVSLKIRKAVSSSYNHQILPDELRLFIHYQPSYYHFHIHVVNITHQGLGDGIAAGKAILVEDVIEQLNYLGPKGFKNKTISYAIGENHDLWKNGLKEVQNKRLKELGLPTELPAGEFE</sequence>
<feature type="binding site" evidence="6">
    <location>
        <position position="179"/>
    </location>
    <ligand>
        <name>substrate</name>
    </ligand>
</feature>
<dbReference type="GO" id="GO:0000340">
    <property type="term" value="F:RNA 7-methylguanosine cap binding"/>
    <property type="evidence" value="ECO:0007669"/>
    <property type="project" value="EnsemblFungi"/>
</dbReference>
<feature type="binding site" evidence="6">
    <location>
        <position position="159"/>
    </location>
    <ligand>
        <name>substrate</name>
    </ligand>
</feature>
<feature type="binding site" evidence="6">
    <location>
        <position position="149"/>
    </location>
    <ligand>
        <name>substrate</name>
    </ligand>
</feature>
<feature type="binding site" evidence="6">
    <location>
        <begin position="244"/>
        <end position="255"/>
    </location>
    <ligand>
        <name>substrate</name>
    </ligand>
</feature>
<dbReference type="STRING" id="683960.A0A1E3P6Y4"/>
<evidence type="ECO:0000256" key="4">
    <source>
        <dbReference type="ARBA" id="ARBA00022553"/>
    </source>
</evidence>
<accession>A0A1E3P6Y4</accession>
<evidence type="ECO:0000256" key="5">
    <source>
        <dbReference type="PIRSR" id="PIRSR028973-1"/>
    </source>
</evidence>
<keyword evidence="3" id="KW-0963">Cytoplasm</keyword>
<evidence type="ECO:0000256" key="6">
    <source>
        <dbReference type="PIRSR" id="PIRSR028973-2"/>
    </source>
</evidence>
<dbReference type="SUPFAM" id="SSF54197">
    <property type="entry name" value="HIT-like"/>
    <property type="match status" value="1"/>
</dbReference>
<evidence type="ECO:0000256" key="1">
    <source>
        <dbReference type="ARBA" id="ARBA00004496"/>
    </source>
</evidence>
<dbReference type="GO" id="GO:0005634">
    <property type="term" value="C:nucleus"/>
    <property type="evidence" value="ECO:0007669"/>
    <property type="project" value="EnsemblFungi"/>
</dbReference>
<dbReference type="EMBL" id="KV454209">
    <property type="protein sequence ID" value="ODQ61189.1"/>
    <property type="molecule type" value="Genomic_DNA"/>
</dbReference>
<comment type="subcellular location">
    <subcellularLocation>
        <location evidence="1">Cytoplasm</location>
    </subcellularLocation>
</comment>
<comment type="similarity">
    <text evidence="2">Belongs to the HIT family.</text>
</comment>
<dbReference type="Gene3D" id="3.30.200.40">
    <property type="entry name" value="Scavenger mRNA decapping enzyme, N-terminal domain"/>
    <property type="match status" value="1"/>
</dbReference>
<dbReference type="InterPro" id="IPR011145">
    <property type="entry name" value="Scavenger_mRNA_decap_enz_N"/>
</dbReference>
<dbReference type="PROSITE" id="PS00892">
    <property type="entry name" value="HIT_1"/>
    <property type="match status" value="1"/>
</dbReference>
<protein>
    <recommendedName>
        <fullName evidence="9">HIT domain-containing protein</fullName>
    </recommendedName>
</protein>
<dbReference type="Pfam" id="PF11969">
    <property type="entry name" value="DcpS_C"/>
    <property type="match status" value="1"/>
</dbReference>
<dbReference type="Proteomes" id="UP000094112">
    <property type="component" value="Unassembled WGS sequence"/>
</dbReference>
<dbReference type="PIRSF" id="PIRSF028973">
    <property type="entry name" value="Scavenger_mRNA_decap_enz"/>
    <property type="match status" value="1"/>
</dbReference>
<dbReference type="InterPro" id="IPR008594">
    <property type="entry name" value="DcpS/DCS2"/>
</dbReference>
<dbReference type="InterPro" id="IPR019808">
    <property type="entry name" value="Histidine_triad_CS"/>
</dbReference>
<keyword evidence="4" id="KW-0597">Phosphoprotein</keyword>
<evidence type="ECO:0008006" key="9">
    <source>
        <dbReference type="Google" id="ProtNLM"/>
    </source>
</evidence>
<keyword evidence="8" id="KW-1185">Reference proteome</keyword>
<dbReference type="GO" id="GO:0000932">
    <property type="term" value="C:P-body"/>
    <property type="evidence" value="ECO:0007669"/>
    <property type="project" value="TreeGrafter"/>
</dbReference>
<dbReference type="FunFam" id="3.30.428.10:FF:000015">
    <property type="entry name" value="m7GpppX diphosphatase"/>
    <property type="match status" value="1"/>
</dbReference>
<evidence type="ECO:0000313" key="8">
    <source>
        <dbReference type="Proteomes" id="UP000094112"/>
    </source>
</evidence>
<evidence type="ECO:0000256" key="3">
    <source>
        <dbReference type="ARBA" id="ARBA00022490"/>
    </source>
</evidence>
<dbReference type="SUPFAM" id="SSF102860">
    <property type="entry name" value="mRNA decapping enzyme DcpS N-terminal domain"/>
    <property type="match status" value="1"/>
</dbReference>
<name>A0A1E3P6Y4_WICAA</name>
<gene>
    <name evidence="7" type="ORF">WICANDRAFT_83394</name>
</gene>
<proteinExistence type="inferred from homology"/>
<feature type="active site" description="Nucleophile" evidence="5">
    <location>
        <position position="253"/>
    </location>
</feature>
<dbReference type="Gene3D" id="3.30.428.10">
    <property type="entry name" value="HIT-like"/>
    <property type="match status" value="1"/>
</dbReference>
<feature type="binding site" evidence="6">
    <location>
        <position position="181"/>
    </location>
    <ligand>
        <name>substrate</name>
    </ligand>
</feature>
<dbReference type="GO" id="GO:0000290">
    <property type="term" value="P:deadenylation-dependent decapping of nuclear-transcribed mRNA"/>
    <property type="evidence" value="ECO:0007669"/>
    <property type="project" value="EnsemblFungi"/>
</dbReference>
<dbReference type="PANTHER" id="PTHR12978:SF0">
    <property type="entry name" value="M7GPPPX DIPHOSPHATASE"/>
    <property type="match status" value="1"/>
</dbReference>
<dbReference type="AlphaFoldDB" id="A0A1E3P6Y4"/>
<organism evidence="7 8">
    <name type="scientific">Wickerhamomyces anomalus (strain ATCC 58044 / CBS 1984 / NCYC 433 / NRRL Y-366-8)</name>
    <name type="common">Yeast</name>
    <name type="synonym">Hansenula anomala</name>
    <dbReference type="NCBI Taxonomy" id="683960"/>
    <lineage>
        <taxon>Eukaryota</taxon>
        <taxon>Fungi</taxon>
        <taxon>Dikarya</taxon>
        <taxon>Ascomycota</taxon>
        <taxon>Saccharomycotina</taxon>
        <taxon>Saccharomycetes</taxon>
        <taxon>Phaffomycetales</taxon>
        <taxon>Wickerhamomycetaceae</taxon>
        <taxon>Wickerhamomyces</taxon>
    </lineage>
</organism>
<dbReference type="RefSeq" id="XP_019040396.1">
    <property type="nucleotide sequence ID" value="XM_019185535.1"/>
</dbReference>
<dbReference type="PANTHER" id="PTHR12978">
    <property type="entry name" value="HISTIDINE TRIAD HIT PROTEIN MEMBER"/>
    <property type="match status" value="1"/>
</dbReference>
<evidence type="ECO:0000313" key="7">
    <source>
        <dbReference type="EMBL" id="ODQ61189.1"/>
    </source>
</evidence>